<sequence length="185" mass="21808">MKTRFKVYGLIIILVLAILFVLQQTDVLWRHLYPTEYNELVYEYSEKYDLDPYLIFSIIRIESRYNEDAVSRRGALGLMQLMPDTAKWIGEKQDIEINNNEDILNPETNIALGSWYLKHLIDYYDDKTIAIAAYNAGRGNVSRWLEEGLWDGTLNSAADIPFAETREYVYKVNIAHKKYREIYYD</sequence>
<dbReference type="AlphaFoldDB" id="A0AAU7VP62"/>
<dbReference type="SUPFAM" id="SSF53955">
    <property type="entry name" value="Lysozyme-like"/>
    <property type="match status" value="1"/>
</dbReference>
<evidence type="ECO:0000313" key="2">
    <source>
        <dbReference type="EMBL" id="XBX75646.1"/>
    </source>
</evidence>
<feature type="domain" description="Transglycosylase SLT" evidence="1">
    <location>
        <begin position="41"/>
        <end position="147"/>
    </location>
</feature>
<dbReference type="InterPro" id="IPR008258">
    <property type="entry name" value="Transglycosylase_SLT_dom_1"/>
</dbReference>
<dbReference type="Gene3D" id="1.10.530.10">
    <property type="match status" value="1"/>
</dbReference>
<dbReference type="Pfam" id="PF01464">
    <property type="entry name" value="SLT"/>
    <property type="match status" value="1"/>
</dbReference>
<evidence type="ECO:0000259" key="1">
    <source>
        <dbReference type="Pfam" id="PF01464"/>
    </source>
</evidence>
<organism evidence="2">
    <name type="scientific">Proteinivorax tanatarense</name>
    <dbReference type="NCBI Taxonomy" id="1260629"/>
    <lineage>
        <taxon>Bacteria</taxon>
        <taxon>Bacillati</taxon>
        <taxon>Bacillota</taxon>
        <taxon>Clostridia</taxon>
        <taxon>Eubacteriales</taxon>
        <taxon>Proteinivoracaceae</taxon>
        <taxon>Proteinivorax</taxon>
    </lineage>
</organism>
<reference evidence="2" key="1">
    <citation type="journal article" date="2013" name="Extremophiles">
        <title>Proteinivorax tanatarense gen. nov., sp. nov., an anaerobic, haloalkaliphilic, proteolytic bacterium isolated from a decaying algal bloom, and proposal of Proteinivoraceae fam. nov.</title>
        <authorList>
            <person name="Kevbrin V."/>
            <person name="Boltyanskaya Y."/>
            <person name="Zhilina T."/>
            <person name="Kolganova T."/>
            <person name="Lavrentjeva E."/>
            <person name="Kuznetsov B."/>
        </authorList>
    </citation>
    <scope>NUCLEOTIDE SEQUENCE</scope>
    <source>
        <strain evidence="2">Z-910T</strain>
    </source>
</reference>
<accession>A0AAU7VP62</accession>
<dbReference type="RefSeq" id="WP_350344389.1">
    <property type="nucleotide sequence ID" value="NZ_CP158367.1"/>
</dbReference>
<protein>
    <submittedName>
        <fullName evidence="2">Lytic transglycosylase domain-containing protein</fullName>
    </submittedName>
</protein>
<name>A0AAU7VP62_9FIRM</name>
<reference evidence="2" key="2">
    <citation type="submission" date="2024-06" db="EMBL/GenBank/DDBJ databases">
        <authorList>
            <person name="Petrova K.O."/>
            <person name="Toshchakov S.V."/>
            <person name="Boltjanskaja Y.V."/>
            <person name="Kevbrin V."/>
        </authorList>
    </citation>
    <scope>NUCLEOTIDE SEQUENCE</scope>
    <source>
        <strain evidence="2">Z-910T</strain>
    </source>
</reference>
<dbReference type="InterPro" id="IPR023346">
    <property type="entry name" value="Lysozyme-like_dom_sf"/>
</dbReference>
<gene>
    <name evidence="2" type="ORF">PRVXT_000787</name>
</gene>
<dbReference type="PANTHER" id="PTHR37423:SF2">
    <property type="entry name" value="MEMBRANE-BOUND LYTIC MUREIN TRANSGLYCOSYLASE C"/>
    <property type="match status" value="1"/>
</dbReference>
<dbReference type="CDD" id="cd16896">
    <property type="entry name" value="LT_Slt70-like"/>
    <property type="match status" value="1"/>
</dbReference>
<proteinExistence type="predicted"/>
<dbReference type="PANTHER" id="PTHR37423">
    <property type="entry name" value="SOLUBLE LYTIC MUREIN TRANSGLYCOSYLASE-RELATED"/>
    <property type="match status" value="1"/>
</dbReference>
<dbReference type="EMBL" id="CP158367">
    <property type="protein sequence ID" value="XBX75646.1"/>
    <property type="molecule type" value="Genomic_DNA"/>
</dbReference>